<dbReference type="OrthoDB" id="9812287at2"/>
<dbReference type="EMBL" id="MSLT01000018">
    <property type="protein sequence ID" value="OUD13286.1"/>
    <property type="molecule type" value="Genomic_DNA"/>
</dbReference>
<evidence type="ECO:0008006" key="3">
    <source>
        <dbReference type="Google" id="ProtNLM"/>
    </source>
</evidence>
<dbReference type="NCBIfam" id="TIGR01784">
    <property type="entry name" value="T_den_put_tspse"/>
    <property type="match status" value="1"/>
</dbReference>
<dbReference type="Proteomes" id="UP000194798">
    <property type="component" value="Unassembled WGS sequence"/>
</dbReference>
<reference evidence="1 2" key="1">
    <citation type="submission" date="2016-12" db="EMBL/GenBank/DDBJ databases">
        <title>Thioflexothrix psekupsii D3 genome sequencing and assembly.</title>
        <authorList>
            <person name="Fomenkov A."/>
            <person name="Vincze T."/>
            <person name="Grabovich M."/>
            <person name="Anton B.P."/>
            <person name="Dubinina G."/>
            <person name="Orlova M."/>
            <person name="Belousova E."/>
            <person name="Roberts R.J."/>
        </authorList>
    </citation>
    <scope>NUCLEOTIDE SEQUENCE [LARGE SCALE GENOMIC DNA]</scope>
    <source>
        <strain evidence="1">D3</strain>
    </source>
</reference>
<evidence type="ECO:0000313" key="1">
    <source>
        <dbReference type="EMBL" id="OUD13286.1"/>
    </source>
</evidence>
<name>A0A251X6B5_9GAMM</name>
<dbReference type="Pfam" id="PF12784">
    <property type="entry name" value="PDDEXK_2"/>
    <property type="match status" value="1"/>
</dbReference>
<accession>A0A251X6B5</accession>
<dbReference type="AlphaFoldDB" id="A0A251X6B5"/>
<dbReference type="InterPro" id="IPR010106">
    <property type="entry name" value="RpnA"/>
</dbReference>
<comment type="caution">
    <text evidence="1">The sequence shown here is derived from an EMBL/GenBank/DDBJ whole genome shotgun (WGS) entry which is preliminary data.</text>
</comment>
<dbReference type="PANTHER" id="PTHR41317">
    <property type="entry name" value="PD-(D_E)XK NUCLEASE FAMILY TRANSPOSASE"/>
    <property type="match status" value="1"/>
</dbReference>
<sequence>MKSKYVNPFTDFGFKKLFGEEANKHLLIDFLNQLLPPQHQIHDLFYKKTEQLGSRELDRKAIFDLYCESQEGHKFIVELQKAKQNFFKDRSVFYATFPIREQAERGEWNYQLQPVYCIALLDFVFEETYSERYLQQVQLRNEVCEVFYDKLTFIFIEMPRFKKKLDELNSHFDKWLYFIKHLENFDDIPQDLRESIFEQAFAVAEIACFNSQQLEEYENSLKYYRDLKNVIDTAASEAEERGIEIGEKRGIEIGEKRGIEIGKEQGVGIGVEIGKEQEKHQRIQIALQQGVLTPSQIASLFDVDEQLVLSLIHVTPPENL</sequence>
<keyword evidence="2" id="KW-1185">Reference proteome</keyword>
<evidence type="ECO:0000313" key="2">
    <source>
        <dbReference type="Proteomes" id="UP000194798"/>
    </source>
</evidence>
<proteinExistence type="predicted"/>
<dbReference type="RefSeq" id="WP_086488735.1">
    <property type="nucleotide sequence ID" value="NZ_MSLT01000018.1"/>
</dbReference>
<organism evidence="1 2">
    <name type="scientific">Thioflexithrix psekupsensis</name>
    <dbReference type="NCBI Taxonomy" id="1570016"/>
    <lineage>
        <taxon>Bacteria</taxon>
        <taxon>Pseudomonadati</taxon>
        <taxon>Pseudomonadota</taxon>
        <taxon>Gammaproteobacteria</taxon>
        <taxon>Thiotrichales</taxon>
        <taxon>Thioflexithrix</taxon>
    </lineage>
</organism>
<gene>
    <name evidence="1" type="ORF">TPSD3_11690</name>
</gene>
<protein>
    <recommendedName>
        <fullName evidence="3">Transposase</fullName>
    </recommendedName>
</protein>
<dbReference type="PANTHER" id="PTHR41317:SF1">
    <property type="entry name" value="PD-(D_E)XK NUCLEASE FAMILY TRANSPOSASE"/>
    <property type="match status" value="1"/>
</dbReference>